<evidence type="ECO:0000313" key="2">
    <source>
        <dbReference type="EMBL" id="NDY89699.1"/>
    </source>
</evidence>
<name>A0A7C9TGF6_9BURK</name>
<sequence>MELLIDFEGLATNPEKALRRVVQIFARADLTVLGVESDGKTRRAAAVKYRQARINFADGQSVALRIKESGDIAQVLINDKLVPVASQGDPLRAADEIVNRLDTGRAAFQRRQAALKMDPPEGVKTAAPKLEAELTQQIAAVDEAISVAKQTLQQLTGAPST</sequence>
<reference evidence="2 3" key="1">
    <citation type="submission" date="2020-02" db="EMBL/GenBank/DDBJ databases">
        <title>Ideonella bacterium strain TBM-1.</title>
        <authorList>
            <person name="Chen W.-M."/>
        </authorList>
    </citation>
    <scope>NUCLEOTIDE SEQUENCE [LARGE SCALE GENOMIC DNA]</scope>
    <source>
        <strain evidence="2 3">TBM-1</strain>
    </source>
</reference>
<dbReference type="AlphaFoldDB" id="A0A7C9TGF6"/>
<feature type="domain" description="Defence against restriction A N-terminal" evidence="1">
    <location>
        <begin position="6"/>
        <end position="99"/>
    </location>
</feature>
<keyword evidence="3" id="KW-1185">Reference proteome</keyword>
<dbReference type="Pfam" id="PF18788">
    <property type="entry name" value="DarA_N"/>
    <property type="match status" value="1"/>
</dbReference>
<protein>
    <recommendedName>
        <fullName evidence="1">Defence against restriction A N-terminal domain-containing protein</fullName>
    </recommendedName>
</protein>
<dbReference type="InterPro" id="IPR041140">
    <property type="entry name" value="DarA_N"/>
</dbReference>
<evidence type="ECO:0000313" key="3">
    <source>
        <dbReference type="Proteomes" id="UP000484255"/>
    </source>
</evidence>
<organism evidence="2 3">
    <name type="scientific">Ideonella livida</name>
    <dbReference type="NCBI Taxonomy" id="2707176"/>
    <lineage>
        <taxon>Bacteria</taxon>
        <taxon>Pseudomonadati</taxon>
        <taxon>Pseudomonadota</taxon>
        <taxon>Betaproteobacteria</taxon>
        <taxon>Burkholderiales</taxon>
        <taxon>Sphaerotilaceae</taxon>
        <taxon>Ideonella</taxon>
    </lineage>
</organism>
<comment type="caution">
    <text evidence="2">The sequence shown here is derived from an EMBL/GenBank/DDBJ whole genome shotgun (WGS) entry which is preliminary data.</text>
</comment>
<dbReference type="RefSeq" id="WP_163455553.1">
    <property type="nucleotide sequence ID" value="NZ_JAAGOH010000001.1"/>
</dbReference>
<evidence type="ECO:0000259" key="1">
    <source>
        <dbReference type="Pfam" id="PF18788"/>
    </source>
</evidence>
<dbReference type="EMBL" id="JAAGOH010000001">
    <property type="protein sequence ID" value="NDY89699.1"/>
    <property type="molecule type" value="Genomic_DNA"/>
</dbReference>
<dbReference type="Proteomes" id="UP000484255">
    <property type="component" value="Unassembled WGS sequence"/>
</dbReference>
<accession>A0A7C9TGF6</accession>
<gene>
    <name evidence="2" type="ORF">G3A44_00665</name>
</gene>
<proteinExistence type="predicted"/>